<dbReference type="InterPro" id="IPR009057">
    <property type="entry name" value="Homeodomain-like_sf"/>
</dbReference>
<evidence type="ECO:0000256" key="2">
    <source>
        <dbReference type="PROSITE-ProRule" id="PRU00335"/>
    </source>
</evidence>
<proteinExistence type="predicted"/>
<feature type="domain" description="HTH tetR-type" evidence="3">
    <location>
        <begin position="21"/>
        <end position="81"/>
    </location>
</feature>
<evidence type="ECO:0000313" key="5">
    <source>
        <dbReference type="Proteomes" id="UP000597617"/>
    </source>
</evidence>
<protein>
    <submittedName>
        <fullName evidence="4">TetR/AcrR family transcriptional regulator</fullName>
    </submittedName>
</protein>
<evidence type="ECO:0000313" key="4">
    <source>
        <dbReference type="EMBL" id="MBF9239044.1"/>
    </source>
</evidence>
<reference evidence="4 5" key="1">
    <citation type="submission" date="2020-11" db="EMBL/GenBank/DDBJ databases">
        <authorList>
            <person name="Kim M.K."/>
        </authorList>
    </citation>
    <scope>NUCLEOTIDE SEQUENCE [LARGE SCALE GENOMIC DNA]</scope>
    <source>
        <strain evidence="4 5">BT683</strain>
    </source>
</reference>
<dbReference type="SUPFAM" id="SSF46689">
    <property type="entry name" value="Homeodomain-like"/>
    <property type="match status" value="1"/>
</dbReference>
<gene>
    <name evidence="4" type="ORF">I2I05_16700</name>
</gene>
<accession>A0ABS0ILY7</accession>
<dbReference type="RefSeq" id="WP_196283402.1">
    <property type="nucleotide sequence ID" value="NZ_JADQDQ010000009.1"/>
</dbReference>
<dbReference type="InterPro" id="IPR001647">
    <property type="entry name" value="HTH_TetR"/>
</dbReference>
<sequence>MHPTFRIELNEKLYLRDPQDTDLGRRLVAESVLLIDQIGFEQFTFKKLAQRIESTEASLYRYFENKHKLLVYLVSWHWAWLRYQIRFHTHNVPDACERLRLILGILTRSHQDDPATVQLDEAALYRIVVSEASKAYLTKDVDDDNRAGLFREYKRLAAGIVEVVQEINPAYIYPHALVSTLLESARKQFFFAQHLPSLTDAVTGNGGENAVQAFLTQLAFATLTLKISSDPDRSA</sequence>
<feature type="DNA-binding region" description="H-T-H motif" evidence="2">
    <location>
        <begin position="44"/>
        <end position="63"/>
    </location>
</feature>
<comment type="caution">
    <text evidence="4">The sequence shown here is derived from an EMBL/GenBank/DDBJ whole genome shotgun (WGS) entry which is preliminary data.</text>
</comment>
<organism evidence="4 5">
    <name type="scientific">Hymenobacter jeongseonensis</name>
    <dbReference type="NCBI Taxonomy" id="2791027"/>
    <lineage>
        <taxon>Bacteria</taxon>
        <taxon>Pseudomonadati</taxon>
        <taxon>Bacteroidota</taxon>
        <taxon>Cytophagia</taxon>
        <taxon>Cytophagales</taxon>
        <taxon>Hymenobacteraceae</taxon>
        <taxon>Hymenobacter</taxon>
    </lineage>
</organism>
<dbReference type="Proteomes" id="UP000597617">
    <property type="component" value="Unassembled WGS sequence"/>
</dbReference>
<name>A0ABS0ILY7_9BACT</name>
<dbReference type="PROSITE" id="PS50977">
    <property type="entry name" value="HTH_TETR_2"/>
    <property type="match status" value="1"/>
</dbReference>
<evidence type="ECO:0000256" key="1">
    <source>
        <dbReference type="ARBA" id="ARBA00023125"/>
    </source>
</evidence>
<dbReference type="Gene3D" id="1.10.357.10">
    <property type="entry name" value="Tetracycline Repressor, domain 2"/>
    <property type="match status" value="1"/>
</dbReference>
<keyword evidence="5" id="KW-1185">Reference proteome</keyword>
<dbReference type="Pfam" id="PF00440">
    <property type="entry name" value="TetR_N"/>
    <property type="match status" value="1"/>
</dbReference>
<dbReference type="EMBL" id="JADQDQ010000009">
    <property type="protein sequence ID" value="MBF9239044.1"/>
    <property type="molecule type" value="Genomic_DNA"/>
</dbReference>
<keyword evidence="1 2" id="KW-0238">DNA-binding</keyword>
<evidence type="ECO:0000259" key="3">
    <source>
        <dbReference type="PROSITE" id="PS50977"/>
    </source>
</evidence>